<name>A0A4Q9H3G9_9BURK</name>
<reference evidence="3 4" key="1">
    <citation type="submission" date="2019-02" db="EMBL/GenBank/DDBJ databases">
        <title>Aquabacterium sp. strain KMB7.</title>
        <authorList>
            <person name="Chen W.-M."/>
        </authorList>
    </citation>
    <scope>NUCLEOTIDE SEQUENCE [LARGE SCALE GENOMIC DNA]</scope>
    <source>
        <strain evidence="3 4">KMB7</strain>
    </source>
</reference>
<dbReference type="InterPro" id="IPR002762">
    <property type="entry name" value="CbiX-like"/>
</dbReference>
<keyword evidence="2" id="KW-0456">Lyase</keyword>
<dbReference type="CDD" id="cd03416">
    <property type="entry name" value="CbiX_SirB_N"/>
    <property type="match status" value="1"/>
</dbReference>
<dbReference type="PANTHER" id="PTHR33542:SF5">
    <property type="entry name" value="FERROCHELATASE CHE1"/>
    <property type="match status" value="1"/>
</dbReference>
<evidence type="ECO:0000313" key="3">
    <source>
        <dbReference type="EMBL" id="TBO34061.1"/>
    </source>
</evidence>
<gene>
    <name evidence="3" type="ORF">EYS42_01005</name>
</gene>
<proteinExistence type="predicted"/>
<dbReference type="AlphaFoldDB" id="A0A4Q9H3G9"/>
<dbReference type="GO" id="GO:0046872">
    <property type="term" value="F:metal ion binding"/>
    <property type="evidence" value="ECO:0007669"/>
    <property type="project" value="UniProtKB-KW"/>
</dbReference>
<dbReference type="RefSeq" id="WP_130966011.1">
    <property type="nucleotide sequence ID" value="NZ_SIXI01000001.1"/>
</dbReference>
<dbReference type="Gene3D" id="3.40.50.1400">
    <property type="match status" value="1"/>
</dbReference>
<keyword evidence="1" id="KW-0479">Metal-binding</keyword>
<evidence type="ECO:0000313" key="4">
    <source>
        <dbReference type="Proteomes" id="UP000292120"/>
    </source>
</evidence>
<dbReference type="GO" id="GO:0016829">
    <property type="term" value="F:lyase activity"/>
    <property type="evidence" value="ECO:0007669"/>
    <property type="project" value="UniProtKB-KW"/>
</dbReference>
<keyword evidence="4" id="KW-1185">Reference proteome</keyword>
<organism evidence="3 4">
    <name type="scientific">Aquabacterium lacunae</name>
    <dbReference type="NCBI Taxonomy" id="2528630"/>
    <lineage>
        <taxon>Bacteria</taxon>
        <taxon>Pseudomonadati</taxon>
        <taxon>Pseudomonadota</taxon>
        <taxon>Betaproteobacteria</taxon>
        <taxon>Burkholderiales</taxon>
        <taxon>Aquabacterium</taxon>
    </lineage>
</organism>
<sequence length="130" mass="13909">MTPGILLFAHGARDPNWAIPFQRTQALLAEQPTAHGKVPVELAFLEFMQPDLIEGGDRLVKAGCTEVTVVPLFLGAGGHVRKDLPELMSQLQARHPDVAWRLAPAVGETDTLVQALARSAAELAGLTPKA</sequence>
<comment type="caution">
    <text evidence="3">The sequence shown here is derived from an EMBL/GenBank/DDBJ whole genome shotgun (WGS) entry which is preliminary data.</text>
</comment>
<evidence type="ECO:0000256" key="1">
    <source>
        <dbReference type="ARBA" id="ARBA00022723"/>
    </source>
</evidence>
<accession>A0A4Q9H3G9</accession>
<dbReference type="SUPFAM" id="SSF53800">
    <property type="entry name" value="Chelatase"/>
    <property type="match status" value="1"/>
</dbReference>
<protein>
    <submittedName>
        <fullName evidence="3">Cobalamin biosynthesis protein CbiX</fullName>
    </submittedName>
</protein>
<dbReference type="OrthoDB" id="9797895at2"/>
<dbReference type="EMBL" id="SIXI01000001">
    <property type="protein sequence ID" value="TBO34061.1"/>
    <property type="molecule type" value="Genomic_DNA"/>
</dbReference>
<dbReference type="Pfam" id="PF01903">
    <property type="entry name" value="CbiX"/>
    <property type="match status" value="1"/>
</dbReference>
<dbReference type="PANTHER" id="PTHR33542">
    <property type="entry name" value="SIROHYDROCHLORIN FERROCHELATASE, CHLOROPLASTIC"/>
    <property type="match status" value="1"/>
</dbReference>
<evidence type="ECO:0000256" key="2">
    <source>
        <dbReference type="ARBA" id="ARBA00023239"/>
    </source>
</evidence>
<dbReference type="Proteomes" id="UP000292120">
    <property type="component" value="Unassembled WGS sequence"/>
</dbReference>
<dbReference type="InterPro" id="IPR050963">
    <property type="entry name" value="Sirohydro_Cobaltochel/CbiX"/>
</dbReference>